<dbReference type="GeneID" id="93731672"/>
<feature type="region of interest" description="Disordered" evidence="1">
    <location>
        <begin position="142"/>
        <end position="164"/>
    </location>
</feature>
<organism evidence="2 3">
    <name type="scientific">Streptomyces clavuligerus</name>
    <dbReference type="NCBI Taxonomy" id="1901"/>
    <lineage>
        <taxon>Bacteria</taxon>
        <taxon>Bacillati</taxon>
        <taxon>Actinomycetota</taxon>
        <taxon>Actinomycetes</taxon>
        <taxon>Kitasatosporales</taxon>
        <taxon>Streptomycetaceae</taxon>
        <taxon>Streptomyces</taxon>
    </lineage>
</organism>
<name>B5H0H3_STRCL</name>
<gene>
    <name evidence="2" type="ORF">SCLAV_1725</name>
</gene>
<dbReference type="EMBL" id="CM000913">
    <property type="protein sequence ID" value="EFG06800.1"/>
    <property type="molecule type" value="Genomic_DNA"/>
</dbReference>
<dbReference type="Proteomes" id="UP000002357">
    <property type="component" value="Chromosome"/>
</dbReference>
<reference evidence="2 3" key="1">
    <citation type="journal article" date="2010" name="Genome Biol. Evol.">
        <title>The sequence of a 1.8-mb bacterial linear plasmid reveals a rich evolutionary reservoir of secondary metabolic pathways.</title>
        <authorList>
            <person name="Medema M.H."/>
            <person name="Trefzer A."/>
            <person name="Kovalchuk A."/>
            <person name="van den Berg M."/>
            <person name="Mueller U."/>
            <person name="Heijne W."/>
            <person name="Wu L."/>
            <person name="Alam M.T."/>
            <person name="Ronning C.M."/>
            <person name="Nierman W.C."/>
            <person name="Bovenberg R.A.L."/>
            <person name="Breitling R."/>
            <person name="Takano E."/>
        </authorList>
    </citation>
    <scope>NUCLEOTIDE SEQUENCE [LARGE SCALE GENOMIC DNA]</scope>
    <source>
        <strain evidence="3">ATCC 27064 / DSM 738 / JCM 4710 / NBRC 13307 / NCIMB 12785 / NRRL 3585 / VKM Ac-602</strain>
    </source>
</reference>
<accession>B5H0H3</accession>
<sequence length="179" mass="18621">MNGMTIHGTARGRRRSRGLVAIAVAGAIAAGTAACEPRSGERLRSGSVALTTDRMTTKTLERLGVAVNWFTCDADVAGEGASAPPAHATVDCRGETDSGQKITLTGRVTEERGGVCVRGDLTVRISGRTAFDATYLGDCSARPSAVTPRHTPYTPGGEPRPRPTVTVTVTETVTAVPRT</sequence>
<keyword evidence="3" id="KW-1185">Reference proteome</keyword>
<evidence type="ECO:0000313" key="3">
    <source>
        <dbReference type="Proteomes" id="UP000002357"/>
    </source>
</evidence>
<proteinExistence type="predicted"/>
<evidence type="ECO:0000256" key="1">
    <source>
        <dbReference type="SAM" id="MobiDB-lite"/>
    </source>
</evidence>
<dbReference type="STRING" id="1901.BB341_19655"/>
<keyword evidence="2" id="KW-0449">Lipoprotein</keyword>
<evidence type="ECO:0000313" key="2">
    <source>
        <dbReference type="EMBL" id="EFG06800.1"/>
    </source>
</evidence>
<dbReference type="KEGG" id="sclf:BB341_19655"/>
<dbReference type="AlphaFoldDB" id="B5H0H3"/>
<dbReference type="OrthoDB" id="3483328at2"/>
<dbReference type="RefSeq" id="WP_003957746.1">
    <property type="nucleotide sequence ID" value="NZ_CM000913.1"/>
</dbReference>
<dbReference type="eggNOG" id="ENOG5032ACJ">
    <property type="taxonomic scope" value="Bacteria"/>
</dbReference>
<protein>
    <submittedName>
        <fullName evidence="2">Lipoprotein</fullName>
    </submittedName>
</protein>